<dbReference type="STRING" id="159292.SAMN05192546_11148"/>
<dbReference type="Pfam" id="PF01381">
    <property type="entry name" value="HTH_3"/>
    <property type="match status" value="1"/>
</dbReference>
<dbReference type="Proteomes" id="UP000199230">
    <property type="component" value="Unassembled WGS sequence"/>
</dbReference>
<keyword evidence="1" id="KW-0238">DNA-binding</keyword>
<accession>A0A1H3QZ09</accession>
<name>A0A1H3QZ09_9FIRM</name>
<dbReference type="PANTHER" id="PTHR46558">
    <property type="entry name" value="TRACRIPTIONAL REGULATORY PROTEIN-RELATED-RELATED"/>
    <property type="match status" value="1"/>
</dbReference>
<keyword evidence="4" id="KW-1185">Reference proteome</keyword>
<dbReference type="InterPro" id="IPR001387">
    <property type="entry name" value="Cro/C1-type_HTH"/>
</dbReference>
<evidence type="ECO:0000313" key="3">
    <source>
        <dbReference type="EMBL" id="SDZ18822.1"/>
    </source>
</evidence>
<dbReference type="InterPro" id="IPR010982">
    <property type="entry name" value="Lambda_DNA-bd_dom_sf"/>
</dbReference>
<proteinExistence type="predicted"/>
<dbReference type="GO" id="GO:0003677">
    <property type="term" value="F:DNA binding"/>
    <property type="evidence" value="ECO:0007669"/>
    <property type="project" value="UniProtKB-KW"/>
</dbReference>
<evidence type="ECO:0000256" key="1">
    <source>
        <dbReference type="ARBA" id="ARBA00023125"/>
    </source>
</evidence>
<dbReference type="AlphaFoldDB" id="A0A1H3QZ09"/>
<reference evidence="3 4" key="1">
    <citation type="submission" date="2016-10" db="EMBL/GenBank/DDBJ databases">
        <authorList>
            <person name="de Groot N.N."/>
        </authorList>
    </citation>
    <scope>NUCLEOTIDE SEQUENCE [LARGE SCALE GENOMIC DNA]</scope>
    <source>
        <strain evidence="3 4">APO</strain>
    </source>
</reference>
<evidence type="ECO:0000259" key="2">
    <source>
        <dbReference type="PROSITE" id="PS50943"/>
    </source>
</evidence>
<dbReference type="RefSeq" id="WP_093315321.1">
    <property type="nucleotide sequence ID" value="NZ_FNPV01000011.1"/>
</dbReference>
<feature type="domain" description="HTH cro/C1-type" evidence="2">
    <location>
        <begin position="4"/>
        <end position="58"/>
    </location>
</feature>
<dbReference type="OrthoDB" id="48775at2"/>
<dbReference type="CDD" id="cd00093">
    <property type="entry name" value="HTH_XRE"/>
    <property type="match status" value="1"/>
</dbReference>
<dbReference type="SMART" id="SM00530">
    <property type="entry name" value="HTH_XRE"/>
    <property type="match status" value="1"/>
</dbReference>
<dbReference type="PANTHER" id="PTHR46558:SF4">
    <property type="entry name" value="DNA-BIDING PHAGE PROTEIN"/>
    <property type="match status" value="1"/>
</dbReference>
<organism evidence="3 4">
    <name type="scientific">Tindallia californiensis</name>
    <dbReference type="NCBI Taxonomy" id="159292"/>
    <lineage>
        <taxon>Bacteria</taxon>
        <taxon>Bacillati</taxon>
        <taxon>Bacillota</taxon>
        <taxon>Clostridia</taxon>
        <taxon>Peptostreptococcales</taxon>
        <taxon>Tindalliaceae</taxon>
        <taxon>Tindallia</taxon>
    </lineage>
</organism>
<sequence>MEKLRELRRKANITQLDMSKRLGISESYYCQLENGSRRMSLAVAIKISEILNATVEDIFLIENMAKRQVENNDNGPAA</sequence>
<protein>
    <recommendedName>
        <fullName evidence="2">HTH cro/C1-type domain-containing protein</fullName>
    </recommendedName>
</protein>
<dbReference type="SUPFAM" id="SSF47413">
    <property type="entry name" value="lambda repressor-like DNA-binding domains"/>
    <property type="match status" value="1"/>
</dbReference>
<evidence type="ECO:0000313" key="4">
    <source>
        <dbReference type="Proteomes" id="UP000199230"/>
    </source>
</evidence>
<dbReference type="Gene3D" id="1.10.260.40">
    <property type="entry name" value="lambda repressor-like DNA-binding domains"/>
    <property type="match status" value="1"/>
</dbReference>
<dbReference type="PROSITE" id="PS50943">
    <property type="entry name" value="HTH_CROC1"/>
    <property type="match status" value="1"/>
</dbReference>
<gene>
    <name evidence="3" type="ORF">SAMN05192546_11148</name>
</gene>
<dbReference type="EMBL" id="FNPV01000011">
    <property type="protein sequence ID" value="SDZ18822.1"/>
    <property type="molecule type" value="Genomic_DNA"/>
</dbReference>